<protein>
    <submittedName>
        <fullName evidence="2">Uncharacterized protein</fullName>
    </submittedName>
</protein>
<proteinExistence type="predicted"/>
<organism evidence="2">
    <name type="scientific">hydrothermal vent metagenome</name>
    <dbReference type="NCBI Taxonomy" id="652676"/>
    <lineage>
        <taxon>unclassified sequences</taxon>
        <taxon>metagenomes</taxon>
        <taxon>ecological metagenomes</taxon>
    </lineage>
</organism>
<dbReference type="EMBL" id="UOEK01000022">
    <property type="protein sequence ID" value="VAV92214.1"/>
    <property type="molecule type" value="Genomic_DNA"/>
</dbReference>
<evidence type="ECO:0000256" key="1">
    <source>
        <dbReference type="SAM" id="Coils"/>
    </source>
</evidence>
<accession>A0A3B0RFQ0</accession>
<name>A0A3B0RFQ0_9ZZZZ</name>
<gene>
    <name evidence="2" type="ORF">MNBD_ACTINO02-2256</name>
</gene>
<feature type="coiled-coil region" evidence="1">
    <location>
        <begin position="215"/>
        <end position="242"/>
    </location>
</feature>
<evidence type="ECO:0000313" key="2">
    <source>
        <dbReference type="EMBL" id="VAV92214.1"/>
    </source>
</evidence>
<reference evidence="2" key="1">
    <citation type="submission" date="2018-06" db="EMBL/GenBank/DDBJ databases">
        <authorList>
            <person name="Zhirakovskaya E."/>
        </authorList>
    </citation>
    <scope>NUCLEOTIDE SEQUENCE</scope>
</reference>
<keyword evidence="1" id="KW-0175">Coiled coil</keyword>
<dbReference type="AlphaFoldDB" id="A0A3B0RFQ0"/>
<sequence length="260" mass="27796">MKKKRLIAVIAAFAVVVALPAAATAQERDATPREQVVDNGRSIERIKERAAEAIDRRLATLDRLTEKVSQSETMTLGHKDKLFADYVDAARGLTMLGQEIEAATTYEQLRELVPLIATDYRVYLVIAPKTHMVAISDKIGANVPRFEAGLAKIGEKIARAEEAGWDVAEAARLLNEAEANLAEGARLAAPVAGNVIGLDAADWPDPAEATLDANRKALRASHAQLKAARENARAAIQALRDAAPDGAIDTAVTDTVTTDG</sequence>